<dbReference type="Proteomes" id="UP000230233">
    <property type="component" value="Chromosome I"/>
</dbReference>
<keyword evidence="3" id="KW-1185">Reference proteome</keyword>
<gene>
    <name evidence="2" type="primary">Cnig_chr_I.g982</name>
    <name evidence="2" type="ORF">B9Z55_000982</name>
</gene>
<name>A0A2G5VW49_9PELO</name>
<organism evidence="2 3">
    <name type="scientific">Caenorhabditis nigoni</name>
    <dbReference type="NCBI Taxonomy" id="1611254"/>
    <lineage>
        <taxon>Eukaryota</taxon>
        <taxon>Metazoa</taxon>
        <taxon>Ecdysozoa</taxon>
        <taxon>Nematoda</taxon>
        <taxon>Chromadorea</taxon>
        <taxon>Rhabditida</taxon>
        <taxon>Rhabditina</taxon>
        <taxon>Rhabditomorpha</taxon>
        <taxon>Rhabditoidea</taxon>
        <taxon>Rhabditidae</taxon>
        <taxon>Peloderinae</taxon>
        <taxon>Caenorhabditis</taxon>
    </lineage>
</organism>
<evidence type="ECO:0000313" key="2">
    <source>
        <dbReference type="EMBL" id="PIC55891.1"/>
    </source>
</evidence>
<reference evidence="3" key="1">
    <citation type="submission" date="2017-10" db="EMBL/GenBank/DDBJ databases">
        <title>Rapid genome shrinkage in a self-fertile nematode reveals novel sperm competition proteins.</title>
        <authorList>
            <person name="Yin D."/>
            <person name="Schwarz E.M."/>
            <person name="Thomas C.G."/>
            <person name="Felde R.L."/>
            <person name="Korf I.F."/>
            <person name="Cutter A.D."/>
            <person name="Schartner C.M."/>
            <person name="Ralston E.J."/>
            <person name="Meyer B.J."/>
            <person name="Haag E.S."/>
        </authorList>
    </citation>
    <scope>NUCLEOTIDE SEQUENCE [LARGE SCALE GENOMIC DNA]</scope>
    <source>
        <strain evidence="3">JU1422</strain>
    </source>
</reference>
<evidence type="ECO:0000256" key="1">
    <source>
        <dbReference type="SAM" id="SignalP"/>
    </source>
</evidence>
<dbReference type="AlphaFoldDB" id="A0A2G5VW49"/>
<dbReference type="EMBL" id="PDUG01000001">
    <property type="protein sequence ID" value="PIC55891.1"/>
    <property type="molecule type" value="Genomic_DNA"/>
</dbReference>
<feature type="chain" id="PRO_5013956020" description="Phlebovirus glycoprotein G2 fusion domain-containing protein" evidence="1">
    <location>
        <begin position="31"/>
        <end position="117"/>
    </location>
</feature>
<keyword evidence="1" id="KW-0732">Signal</keyword>
<dbReference type="OrthoDB" id="5799582at2759"/>
<evidence type="ECO:0008006" key="4">
    <source>
        <dbReference type="Google" id="ProtNLM"/>
    </source>
</evidence>
<evidence type="ECO:0000313" key="3">
    <source>
        <dbReference type="Proteomes" id="UP000230233"/>
    </source>
</evidence>
<comment type="caution">
    <text evidence="2">The sequence shown here is derived from an EMBL/GenBank/DDBJ whole genome shotgun (WGS) entry which is preliminary data.</text>
</comment>
<sequence>MSFESKTMKFFLYSSLIFIVFFSVNVDADASISFGSATIQSPAVSLKAVNDNGRLVQTVTWTFQASQCEVLTRTDESITSRAVLVSLTSTCINRNVCGIRGTTSTPIVCEEFMRRLT</sequence>
<feature type="signal peptide" evidence="1">
    <location>
        <begin position="1"/>
        <end position="30"/>
    </location>
</feature>
<accession>A0A2G5VW49</accession>
<proteinExistence type="predicted"/>
<protein>
    <recommendedName>
        <fullName evidence="4">Phlebovirus glycoprotein G2 fusion domain-containing protein</fullName>
    </recommendedName>
</protein>